<dbReference type="InterPro" id="IPR006139">
    <property type="entry name" value="D-isomer_2_OHA_DH_cat_dom"/>
</dbReference>
<evidence type="ECO:0000256" key="3">
    <source>
        <dbReference type="ARBA" id="ARBA00023027"/>
    </source>
</evidence>
<dbReference type="Gene3D" id="3.40.50.720">
    <property type="entry name" value="NAD(P)-binding Rossmann-like Domain"/>
    <property type="match status" value="2"/>
</dbReference>
<evidence type="ECO:0000313" key="7">
    <source>
        <dbReference type="EMBL" id="MDE5420083.1"/>
    </source>
</evidence>
<evidence type="ECO:0000313" key="8">
    <source>
        <dbReference type="Proteomes" id="UP001528920"/>
    </source>
</evidence>
<comment type="caution">
    <text evidence="7">The sequence shown here is derived from an EMBL/GenBank/DDBJ whole genome shotgun (WGS) entry which is preliminary data.</text>
</comment>
<dbReference type="PANTHER" id="PTHR42789">
    <property type="entry name" value="D-ISOMER SPECIFIC 2-HYDROXYACID DEHYDROGENASE FAMILY PROTEIN (AFU_ORTHOLOGUE AFUA_6G10090)"/>
    <property type="match status" value="1"/>
</dbReference>
<evidence type="ECO:0000256" key="1">
    <source>
        <dbReference type="ARBA" id="ARBA00005854"/>
    </source>
</evidence>
<feature type="domain" description="D-isomer specific 2-hydroxyacid dehydrogenase NAD-binding" evidence="6">
    <location>
        <begin position="105"/>
        <end position="289"/>
    </location>
</feature>
<dbReference type="RefSeq" id="WP_275111415.1">
    <property type="nucleotide sequence ID" value="NZ_JAKJSC010000008.1"/>
</dbReference>
<evidence type="ECO:0000256" key="2">
    <source>
        <dbReference type="ARBA" id="ARBA00023002"/>
    </source>
</evidence>
<dbReference type="InterPro" id="IPR006140">
    <property type="entry name" value="D-isomer_DH_NAD-bd"/>
</dbReference>
<keyword evidence="3" id="KW-0520">NAD</keyword>
<dbReference type="Pfam" id="PF00389">
    <property type="entry name" value="2-Hacid_dh"/>
    <property type="match status" value="1"/>
</dbReference>
<comment type="similarity">
    <text evidence="1 4">Belongs to the D-isomer specific 2-hydroxyacid dehydrogenase family.</text>
</comment>
<feature type="domain" description="D-isomer specific 2-hydroxyacid dehydrogenase catalytic" evidence="5">
    <location>
        <begin position="3"/>
        <end position="308"/>
    </location>
</feature>
<dbReference type="PANTHER" id="PTHR42789:SF1">
    <property type="entry name" value="D-ISOMER SPECIFIC 2-HYDROXYACID DEHYDROGENASE FAMILY PROTEIN (AFU_ORTHOLOGUE AFUA_6G10090)"/>
    <property type="match status" value="1"/>
</dbReference>
<keyword evidence="8" id="KW-1185">Reference proteome</keyword>
<protein>
    <submittedName>
        <fullName evidence="7">NAD(P)-binding domain-containing protein</fullName>
    </submittedName>
</protein>
<dbReference type="Proteomes" id="UP001528920">
    <property type="component" value="Unassembled WGS sequence"/>
</dbReference>
<proteinExistence type="inferred from homology"/>
<sequence length="313" mass="35703">MKVLFIDSTHPRLMEMLVEAGFDCTYAPEKNKEELLEIFPEFDGFIIRSKFKLNKEELDQAANLKFIGRVGAGLENIDVPYAESKGITCFNAPEGNRDAVGEHALGMLLCLFNNLYRCNTEVGMGMWRREENRGLEIKGKTVGIIGYGNMGNAFAQRLKGFGCKVIAYDKYKFDYTDEYCEEKQLQDLFDNCDILSLHIPQTEETMFMVNEEFIAKFKKPFFLINTARGKIVRISDLVKHLKTGQVRGACLDVLEYEKTSFEDLHANELPDDFKYLIDAENVLLSPHVGGWTHESNIKLSEVTAQKIIDEFGK</sequence>
<dbReference type="InterPro" id="IPR050857">
    <property type="entry name" value="D-2-hydroxyacid_DH"/>
</dbReference>
<evidence type="ECO:0000259" key="6">
    <source>
        <dbReference type="Pfam" id="PF02826"/>
    </source>
</evidence>
<organism evidence="7 8">
    <name type="scientific">Paralabilibaculum antarcticum</name>
    <dbReference type="NCBI Taxonomy" id="2912572"/>
    <lineage>
        <taxon>Bacteria</taxon>
        <taxon>Pseudomonadati</taxon>
        <taxon>Bacteroidota</taxon>
        <taxon>Bacteroidia</taxon>
        <taxon>Marinilabiliales</taxon>
        <taxon>Marinifilaceae</taxon>
        <taxon>Paralabilibaculum</taxon>
    </lineage>
</organism>
<reference evidence="7 8" key="1">
    <citation type="submission" date="2022-01" db="EMBL/GenBank/DDBJ databases">
        <title>Labilibaculum sp. nov, a marine bacterium isolated from Antarctica.</title>
        <authorList>
            <person name="Dai W."/>
        </authorList>
    </citation>
    <scope>NUCLEOTIDE SEQUENCE [LARGE SCALE GENOMIC DNA]</scope>
    <source>
        <strain evidence="7 8">DW002</strain>
    </source>
</reference>
<gene>
    <name evidence="7" type="ORF">L3049_18995</name>
</gene>
<dbReference type="SUPFAM" id="SSF51735">
    <property type="entry name" value="NAD(P)-binding Rossmann-fold domains"/>
    <property type="match status" value="1"/>
</dbReference>
<dbReference type="PROSITE" id="PS00670">
    <property type="entry name" value="D_2_HYDROXYACID_DH_2"/>
    <property type="match status" value="1"/>
</dbReference>
<dbReference type="Pfam" id="PF02826">
    <property type="entry name" value="2-Hacid_dh_C"/>
    <property type="match status" value="1"/>
</dbReference>
<dbReference type="InterPro" id="IPR036291">
    <property type="entry name" value="NAD(P)-bd_dom_sf"/>
</dbReference>
<evidence type="ECO:0000259" key="5">
    <source>
        <dbReference type="Pfam" id="PF00389"/>
    </source>
</evidence>
<accession>A0ABT5VXD9</accession>
<name>A0ABT5VXD9_9BACT</name>
<keyword evidence="2 4" id="KW-0560">Oxidoreductase</keyword>
<dbReference type="SUPFAM" id="SSF52283">
    <property type="entry name" value="Formate/glycerate dehydrogenase catalytic domain-like"/>
    <property type="match status" value="1"/>
</dbReference>
<evidence type="ECO:0000256" key="4">
    <source>
        <dbReference type="RuleBase" id="RU003719"/>
    </source>
</evidence>
<dbReference type="InterPro" id="IPR029753">
    <property type="entry name" value="D-isomer_DH_CS"/>
</dbReference>
<dbReference type="EMBL" id="JAKJSC010000008">
    <property type="protein sequence ID" value="MDE5420083.1"/>
    <property type="molecule type" value="Genomic_DNA"/>
</dbReference>